<keyword evidence="3" id="KW-1185">Reference proteome</keyword>
<gene>
    <name evidence="2" type="ORF">PXEA_LOCUS9644</name>
</gene>
<evidence type="ECO:0000313" key="3">
    <source>
        <dbReference type="Proteomes" id="UP000784294"/>
    </source>
</evidence>
<evidence type="ECO:0000256" key="1">
    <source>
        <dbReference type="SAM" id="MobiDB-lite"/>
    </source>
</evidence>
<proteinExistence type="predicted"/>
<feature type="compositionally biased region" description="Low complexity" evidence="1">
    <location>
        <begin position="120"/>
        <end position="140"/>
    </location>
</feature>
<dbReference type="EMBL" id="CAAALY010027543">
    <property type="protein sequence ID" value="VEL16204.1"/>
    <property type="molecule type" value="Genomic_DNA"/>
</dbReference>
<name>A0A3S5AGY8_9PLAT</name>
<comment type="caution">
    <text evidence="2">The sequence shown here is derived from an EMBL/GenBank/DDBJ whole genome shotgun (WGS) entry which is preliminary data.</text>
</comment>
<accession>A0A3S5AGY8</accession>
<sequence length="159" mass="16904">MATTDVGRRQLTGPLSNFGAGSGLSADRMLLLGGFTKHLTPNWPRQFATGLLLPGRRAPGFPSLGLPEDNNFAMLNPMVQPAETYARFGMAYAANGSSSRRPDSGQVQPGYYRGPTANWRSGRQQGSGQSSNLQRTTSGGNRRRVGSRGGGGYIDLDAV</sequence>
<protein>
    <submittedName>
        <fullName evidence="2">Uncharacterized protein</fullName>
    </submittedName>
</protein>
<feature type="region of interest" description="Disordered" evidence="1">
    <location>
        <begin position="94"/>
        <end position="159"/>
    </location>
</feature>
<organism evidence="2 3">
    <name type="scientific">Protopolystoma xenopodis</name>
    <dbReference type="NCBI Taxonomy" id="117903"/>
    <lineage>
        <taxon>Eukaryota</taxon>
        <taxon>Metazoa</taxon>
        <taxon>Spiralia</taxon>
        <taxon>Lophotrochozoa</taxon>
        <taxon>Platyhelminthes</taxon>
        <taxon>Monogenea</taxon>
        <taxon>Polyopisthocotylea</taxon>
        <taxon>Polystomatidea</taxon>
        <taxon>Polystomatidae</taxon>
        <taxon>Protopolystoma</taxon>
    </lineage>
</organism>
<reference evidence="2" key="1">
    <citation type="submission" date="2018-11" db="EMBL/GenBank/DDBJ databases">
        <authorList>
            <consortium name="Pathogen Informatics"/>
        </authorList>
    </citation>
    <scope>NUCLEOTIDE SEQUENCE</scope>
</reference>
<evidence type="ECO:0000313" key="2">
    <source>
        <dbReference type="EMBL" id="VEL16204.1"/>
    </source>
</evidence>
<dbReference type="Proteomes" id="UP000784294">
    <property type="component" value="Unassembled WGS sequence"/>
</dbReference>
<dbReference type="AlphaFoldDB" id="A0A3S5AGY8"/>